<evidence type="ECO:0000256" key="2">
    <source>
        <dbReference type="ARBA" id="ARBA00022499"/>
    </source>
</evidence>
<dbReference type="PANTHER" id="PTHR23308">
    <property type="entry name" value="NUCLEAR INHIBITOR OF PROTEIN PHOSPHATASE-1"/>
    <property type="match status" value="1"/>
</dbReference>
<keyword evidence="8" id="KW-0943">RNA-mediated gene silencing</keyword>
<organism evidence="14">
    <name type="scientific">Aedes albopictus</name>
    <name type="common">Asian tiger mosquito</name>
    <name type="synonym">Stegomyia albopicta</name>
    <dbReference type="NCBI Taxonomy" id="7160"/>
    <lineage>
        <taxon>Eukaryota</taxon>
        <taxon>Metazoa</taxon>
        <taxon>Ecdysozoa</taxon>
        <taxon>Arthropoda</taxon>
        <taxon>Hexapoda</taxon>
        <taxon>Insecta</taxon>
        <taxon>Pterygota</taxon>
        <taxon>Neoptera</taxon>
        <taxon>Endopterygota</taxon>
        <taxon>Diptera</taxon>
        <taxon>Nematocera</taxon>
        <taxon>Culicoidea</taxon>
        <taxon>Culicidae</taxon>
        <taxon>Culicinae</taxon>
        <taxon>Aedini</taxon>
        <taxon>Aedes</taxon>
        <taxon>Stegomyia</taxon>
    </lineage>
</organism>
<dbReference type="SUPFAM" id="SSF49879">
    <property type="entry name" value="SMAD/FHA domain"/>
    <property type="match status" value="1"/>
</dbReference>
<dbReference type="GO" id="GO:0031047">
    <property type="term" value="P:regulatory ncRNA-mediated gene silencing"/>
    <property type="evidence" value="ECO:0007669"/>
    <property type="project" value="UniProtKB-KW"/>
</dbReference>
<evidence type="ECO:0000256" key="4">
    <source>
        <dbReference type="ARBA" id="ARBA00022664"/>
    </source>
</evidence>
<evidence type="ECO:0000256" key="1">
    <source>
        <dbReference type="ARBA" id="ARBA00004123"/>
    </source>
</evidence>
<reference evidence="14" key="1">
    <citation type="journal article" date="2014" name="PLoS Negl. Trop. Dis.">
        <title>Identification and characterization of seminal fluid proteins in the Asian tiger mosquito, Aedes albopictus.</title>
        <authorList>
            <person name="Boes K.E."/>
            <person name="Ribeiro J.M."/>
            <person name="Wong A."/>
            <person name="Harrington L.C."/>
            <person name="Wolfner M.F."/>
            <person name="Sirot L.K."/>
        </authorList>
    </citation>
    <scope>NUCLEOTIDE SEQUENCE</scope>
    <source>
        <tissue evidence="14">Reproductive organs</tissue>
    </source>
</reference>
<evidence type="ECO:0000256" key="5">
    <source>
        <dbReference type="ARBA" id="ARBA00022728"/>
    </source>
</evidence>
<comment type="function">
    <text evidence="11">Required for pre-mRNA splicing as component of the spliceosome. As a component of the minor spliceosome, involved in the splicing of U12-type introns in pre-mRNAs. Down-regulates NF-kappa-B signaling by competing with RELA for CREBBP/EP300 binding. Involved in the microRNA (miRNA) biogenesis. May be involved in cyclin-D1/CCND1 mRNA stability through the SNARP complex which associates with both the 3'end of the CCND1 gene and its mRNA.</text>
</comment>
<evidence type="ECO:0000256" key="12">
    <source>
        <dbReference type="SAM" id="MobiDB-lite"/>
    </source>
</evidence>
<keyword evidence="9" id="KW-0508">mRNA splicing</keyword>
<feature type="compositionally biased region" description="Basic and acidic residues" evidence="12">
    <location>
        <begin position="57"/>
        <end position="80"/>
    </location>
</feature>
<evidence type="ECO:0000256" key="11">
    <source>
        <dbReference type="ARBA" id="ARBA00055964"/>
    </source>
</evidence>
<accession>A0A023EMW8</accession>
<evidence type="ECO:0000256" key="8">
    <source>
        <dbReference type="ARBA" id="ARBA00023158"/>
    </source>
</evidence>
<dbReference type="InterPro" id="IPR008984">
    <property type="entry name" value="SMAD_FHA_dom_sf"/>
</dbReference>
<dbReference type="SMART" id="SM00240">
    <property type="entry name" value="FHA"/>
    <property type="match status" value="1"/>
</dbReference>
<dbReference type="VEuPathDB" id="VectorBase:AALF025411"/>
<dbReference type="AlphaFoldDB" id="A0A023EMW8"/>
<dbReference type="GO" id="GO:0008380">
    <property type="term" value="P:RNA splicing"/>
    <property type="evidence" value="ECO:0007669"/>
    <property type="project" value="UniProtKB-KW"/>
</dbReference>
<evidence type="ECO:0000259" key="13">
    <source>
        <dbReference type="PROSITE" id="PS50006"/>
    </source>
</evidence>
<evidence type="ECO:0000256" key="10">
    <source>
        <dbReference type="ARBA" id="ARBA00023242"/>
    </source>
</evidence>
<dbReference type="GO" id="GO:0006397">
    <property type="term" value="P:mRNA processing"/>
    <property type="evidence" value="ECO:0007669"/>
    <property type="project" value="UniProtKB-KW"/>
</dbReference>
<feature type="compositionally biased region" description="Basic and acidic residues" evidence="12">
    <location>
        <begin position="1"/>
        <end position="12"/>
    </location>
</feature>
<keyword evidence="4" id="KW-0507">mRNA processing</keyword>
<keyword evidence="5" id="KW-0747">Spliceosome</keyword>
<dbReference type="InterPro" id="IPR050923">
    <property type="entry name" value="Cell_Proc_Reg/RNA_Proc"/>
</dbReference>
<dbReference type="CDD" id="cd22718">
    <property type="entry name" value="FHA_SNIP1"/>
    <property type="match status" value="1"/>
</dbReference>
<dbReference type="Pfam" id="PF00498">
    <property type="entry name" value="FHA"/>
    <property type="match status" value="1"/>
</dbReference>
<evidence type="ECO:0000256" key="3">
    <source>
        <dbReference type="ARBA" id="ARBA00022553"/>
    </source>
</evidence>
<feature type="domain" description="FHA" evidence="13">
    <location>
        <begin position="137"/>
        <end position="200"/>
    </location>
</feature>
<dbReference type="GO" id="GO:0005681">
    <property type="term" value="C:spliceosomal complex"/>
    <property type="evidence" value="ECO:0007669"/>
    <property type="project" value="UniProtKB-KW"/>
</dbReference>
<keyword evidence="2" id="KW-1017">Isopeptide bond</keyword>
<dbReference type="FunFam" id="2.60.200.20:FF:000008">
    <property type="entry name" value="smad nuclear-interacting protein 1"/>
    <property type="match status" value="1"/>
</dbReference>
<dbReference type="VEuPathDB" id="VectorBase:AALC636_010719"/>
<feature type="compositionally biased region" description="Acidic residues" evidence="12">
    <location>
        <begin position="231"/>
        <end position="240"/>
    </location>
</feature>
<evidence type="ECO:0000256" key="7">
    <source>
        <dbReference type="ARBA" id="ARBA00023054"/>
    </source>
</evidence>
<name>A0A023EMW8_AEDAL</name>
<proteinExistence type="evidence at transcript level"/>
<keyword evidence="10" id="KW-0539">Nucleus</keyword>
<evidence type="ECO:0000256" key="9">
    <source>
        <dbReference type="ARBA" id="ARBA00023187"/>
    </source>
</evidence>
<comment type="subcellular location">
    <subcellularLocation>
        <location evidence="1">Nucleus</location>
    </subcellularLocation>
</comment>
<evidence type="ECO:0000256" key="6">
    <source>
        <dbReference type="ARBA" id="ARBA00022843"/>
    </source>
</evidence>
<keyword evidence="7" id="KW-0175">Coiled coil</keyword>
<dbReference type="PROSITE" id="PS50006">
    <property type="entry name" value="FHA_DOMAIN"/>
    <property type="match status" value="1"/>
</dbReference>
<dbReference type="InterPro" id="IPR000253">
    <property type="entry name" value="FHA_dom"/>
</dbReference>
<dbReference type="VEuPathDB" id="VectorBase:AALFPA_063733"/>
<evidence type="ECO:0000313" key="14">
    <source>
        <dbReference type="EMBL" id="JAC10205.1"/>
    </source>
</evidence>
<dbReference type="Gene3D" id="2.60.200.20">
    <property type="match status" value="1"/>
</dbReference>
<keyword evidence="6" id="KW-0832">Ubl conjugation</keyword>
<dbReference type="EMBL" id="GAPW01003393">
    <property type="protein sequence ID" value="JAC10205.1"/>
    <property type="molecule type" value="mRNA"/>
</dbReference>
<feature type="region of interest" description="Disordered" evidence="12">
    <location>
        <begin position="227"/>
        <end position="264"/>
    </location>
</feature>
<feature type="region of interest" description="Disordered" evidence="12">
    <location>
        <begin position="1"/>
        <end position="89"/>
    </location>
</feature>
<protein>
    <submittedName>
        <fullName evidence="14">Putative transcriptional regulator snip1</fullName>
    </submittedName>
</protein>
<sequence length="264" mass="30164">MERRSANRDSPHSHSRSRSPARAPAPLPQRQRKGIKKEDKGEEEEDYEWGGKRKQPKREAGSRAGSHDSDEKGPEDKEKPNFALSGKLTEEANKVNGVVIKYAEPPESRKPKRRWRLYPFKGEQALPTMYIHRQSCYLIGRDRKVCDLPIDHPSCSKQHAALQYRLVPYEREDGTAGKRVRPYIIDLESANGTFVNNKKIDTKKYIELLEKDVLKFGFSSREYVLLHENSKEDEEDDDVVDDKTAPSNGASGGGNSRNKREQSE</sequence>
<keyword evidence="3" id="KW-0597">Phosphoprotein</keyword>